<gene>
    <name evidence="2" type="ORF">GMARGA_LOCUS35122</name>
</gene>
<dbReference type="Proteomes" id="UP000789901">
    <property type="component" value="Unassembled WGS sequence"/>
</dbReference>
<evidence type="ECO:0000313" key="3">
    <source>
        <dbReference type="Proteomes" id="UP000789901"/>
    </source>
</evidence>
<name>A0ABN7WU12_GIGMA</name>
<protein>
    <submittedName>
        <fullName evidence="2">6997_t:CDS:1</fullName>
    </submittedName>
</protein>
<proteinExistence type="predicted"/>
<reference evidence="2 3" key="1">
    <citation type="submission" date="2021-06" db="EMBL/GenBank/DDBJ databases">
        <authorList>
            <person name="Kallberg Y."/>
            <person name="Tangrot J."/>
            <person name="Rosling A."/>
        </authorList>
    </citation>
    <scope>NUCLEOTIDE SEQUENCE [LARGE SCALE GENOMIC DNA]</scope>
    <source>
        <strain evidence="2 3">120-4 pot B 10/14</strain>
    </source>
</reference>
<sequence>TKRSKQDHTSFTSPKQFHETPTTLVDVQEIADDSESYHDDSHDDPQHDDPQHQHDNP</sequence>
<keyword evidence="3" id="KW-1185">Reference proteome</keyword>
<evidence type="ECO:0000256" key="1">
    <source>
        <dbReference type="SAM" id="MobiDB-lite"/>
    </source>
</evidence>
<accession>A0ABN7WU12</accession>
<dbReference type="EMBL" id="CAJVQB010063961">
    <property type="protein sequence ID" value="CAG8840864.1"/>
    <property type="molecule type" value="Genomic_DNA"/>
</dbReference>
<comment type="caution">
    <text evidence="2">The sequence shown here is derived from an EMBL/GenBank/DDBJ whole genome shotgun (WGS) entry which is preliminary data.</text>
</comment>
<evidence type="ECO:0000313" key="2">
    <source>
        <dbReference type="EMBL" id="CAG8840864.1"/>
    </source>
</evidence>
<feature type="non-terminal residue" evidence="2">
    <location>
        <position position="1"/>
    </location>
</feature>
<feature type="region of interest" description="Disordered" evidence="1">
    <location>
        <begin position="1"/>
        <end position="57"/>
    </location>
</feature>
<organism evidence="2 3">
    <name type="scientific">Gigaspora margarita</name>
    <dbReference type="NCBI Taxonomy" id="4874"/>
    <lineage>
        <taxon>Eukaryota</taxon>
        <taxon>Fungi</taxon>
        <taxon>Fungi incertae sedis</taxon>
        <taxon>Mucoromycota</taxon>
        <taxon>Glomeromycotina</taxon>
        <taxon>Glomeromycetes</taxon>
        <taxon>Diversisporales</taxon>
        <taxon>Gigasporaceae</taxon>
        <taxon>Gigaspora</taxon>
    </lineage>
</organism>
<feature type="compositionally biased region" description="Polar residues" evidence="1">
    <location>
        <begin position="9"/>
        <end position="25"/>
    </location>
</feature>
<feature type="compositionally biased region" description="Basic and acidic residues" evidence="1">
    <location>
        <begin position="35"/>
        <end position="57"/>
    </location>
</feature>